<dbReference type="AlphaFoldDB" id="A0AAD7HVK1"/>
<name>A0AAD7HVK1_9AGAR</name>
<dbReference type="Proteomes" id="UP001215280">
    <property type="component" value="Unassembled WGS sequence"/>
</dbReference>
<proteinExistence type="predicted"/>
<feature type="region of interest" description="Disordered" evidence="1">
    <location>
        <begin position="50"/>
        <end position="71"/>
    </location>
</feature>
<comment type="caution">
    <text evidence="2">The sequence shown here is derived from an EMBL/GenBank/DDBJ whole genome shotgun (WGS) entry which is preliminary data.</text>
</comment>
<accession>A0AAD7HVK1</accession>
<gene>
    <name evidence="2" type="ORF">DFH07DRAFT_969943</name>
</gene>
<reference evidence="2" key="1">
    <citation type="submission" date="2023-03" db="EMBL/GenBank/DDBJ databases">
        <title>Massive genome expansion in bonnet fungi (Mycena s.s.) driven by repeated elements and novel gene families across ecological guilds.</title>
        <authorList>
            <consortium name="Lawrence Berkeley National Laboratory"/>
            <person name="Harder C.B."/>
            <person name="Miyauchi S."/>
            <person name="Viragh M."/>
            <person name="Kuo A."/>
            <person name="Thoen E."/>
            <person name="Andreopoulos B."/>
            <person name="Lu D."/>
            <person name="Skrede I."/>
            <person name="Drula E."/>
            <person name="Henrissat B."/>
            <person name="Morin E."/>
            <person name="Kohler A."/>
            <person name="Barry K."/>
            <person name="LaButti K."/>
            <person name="Morin E."/>
            <person name="Salamov A."/>
            <person name="Lipzen A."/>
            <person name="Mereny Z."/>
            <person name="Hegedus B."/>
            <person name="Baldrian P."/>
            <person name="Stursova M."/>
            <person name="Weitz H."/>
            <person name="Taylor A."/>
            <person name="Grigoriev I.V."/>
            <person name="Nagy L.G."/>
            <person name="Martin F."/>
            <person name="Kauserud H."/>
        </authorList>
    </citation>
    <scope>NUCLEOTIDE SEQUENCE</scope>
    <source>
        <strain evidence="2">CBHHK188m</strain>
    </source>
</reference>
<dbReference type="EMBL" id="JARJLG010000207">
    <property type="protein sequence ID" value="KAJ7728142.1"/>
    <property type="molecule type" value="Genomic_DNA"/>
</dbReference>
<sequence>MSSNLNYSEHPVRLPPVTELMLAVDRQQKQRRNAVDYGTPPELQARIQSQGISSLRHARPSQLHPPATSQPFQPVYTPQGYLIYPPAARPPPLQLQRAQPIPPTQPKCPHCASDTQVEHQRSKCPTRGPAVVPDQKFTASPGTGPTCIIFESNTTKGGVALLDILGFRDCMNAPGAKILRYGLGPVPVVLHVGAVELNVKVAIPGNCAHRPITRFNLAYWIARAFQKQVANLTDLDLLSLSTADGMTWSAQARYVYPVSY</sequence>
<protein>
    <submittedName>
        <fullName evidence="2">Uncharacterized protein</fullName>
    </submittedName>
</protein>
<evidence type="ECO:0000256" key="1">
    <source>
        <dbReference type="SAM" id="MobiDB-lite"/>
    </source>
</evidence>
<evidence type="ECO:0000313" key="2">
    <source>
        <dbReference type="EMBL" id="KAJ7728142.1"/>
    </source>
</evidence>
<evidence type="ECO:0000313" key="3">
    <source>
        <dbReference type="Proteomes" id="UP001215280"/>
    </source>
</evidence>
<organism evidence="2 3">
    <name type="scientific">Mycena maculata</name>
    <dbReference type="NCBI Taxonomy" id="230809"/>
    <lineage>
        <taxon>Eukaryota</taxon>
        <taxon>Fungi</taxon>
        <taxon>Dikarya</taxon>
        <taxon>Basidiomycota</taxon>
        <taxon>Agaricomycotina</taxon>
        <taxon>Agaricomycetes</taxon>
        <taxon>Agaricomycetidae</taxon>
        <taxon>Agaricales</taxon>
        <taxon>Marasmiineae</taxon>
        <taxon>Mycenaceae</taxon>
        <taxon>Mycena</taxon>
    </lineage>
</organism>
<keyword evidence="3" id="KW-1185">Reference proteome</keyword>